<evidence type="ECO:0000313" key="2">
    <source>
        <dbReference type="EMBL" id="NLD25292.1"/>
    </source>
</evidence>
<accession>A0A847D0A9</accession>
<gene>
    <name evidence="2" type="ORF">GX656_01465</name>
</gene>
<proteinExistence type="predicted"/>
<sequence>MEETIENQVDEKKQNQETIVPEKEFETEGEIELNDFPTSVTKNIADETEKPKSIVEQIKEKLEIPDRLILKRKRLALIAVATSMFFTSACTKIGANLEDPFSRNDPNVEEVNRMDTKSLSQTEQKESSLEEIFERATKYWPHTRLEDGKQYLIEEAEKYSSMYPQYSKELLLAVFTSVSMTESNGGIFLDSNVGGDPNMSAKGWFQVIPYWHLNDFNLLNSKNYTSEDLLNDDKKSIEIGVWALMRYVPSYDLADCLKIFKSGTDISSFGQWSDDGIWWNRVSYSIEKLLGKDVLNMGYTDYSLESGVFSANNFLQVPEHIGNVYVGK</sequence>
<dbReference type="Proteomes" id="UP000545876">
    <property type="component" value="Unassembled WGS sequence"/>
</dbReference>
<dbReference type="EMBL" id="JAAZBX010000004">
    <property type="protein sequence ID" value="NLD25292.1"/>
    <property type="molecule type" value="Genomic_DNA"/>
</dbReference>
<protein>
    <submittedName>
        <fullName evidence="2">Uncharacterized protein</fullName>
    </submittedName>
</protein>
<dbReference type="InterPro" id="IPR023346">
    <property type="entry name" value="Lysozyme-like_dom_sf"/>
</dbReference>
<name>A0A847D0A9_9BACT</name>
<dbReference type="SUPFAM" id="SSF53955">
    <property type="entry name" value="Lysozyme-like"/>
    <property type="match status" value="1"/>
</dbReference>
<feature type="region of interest" description="Disordered" evidence="1">
    <location>
        <begin position="104"/>
        <end position="125"/>
    </location>
</feature>
<dbReference type="AlphaFoldDB" id="A0A847D0A9"/>
<evidence type="ECO:0000256" key="1">
    <source>
        <dbReference type="SAM" id="MobiDB-lite"/>
    </source>
</evidence>
<evidence type="ECO:0000313" key="3">
    <source>
        <dbReference type="Proteomes" id="UP000545876"/>
    </source>
</evidence>
<comment type="caution">
    <text evidence="2">The sequence shown here is derived from an EMBL/GenBank/DDBJ whole genome shotgun (WGS) entry which is preliminary data.</text>
</comment>
<organism evidence="2 3">
    <name type="scientific">Candidatus Dojkabacteria bacterium</name>
    <dbReference type="NCBI Taxonomy" id="2099670"/>
    <lineage>
        <taxon>Bacteria</taxon>
        <taxon>Candidatus Dojkabacteria</taxon>
    </lineage>
</organism>
<reference evidence="2 3" key="1">
    <citation type="journal article" date="2020" name="Biotechnol. Biofuels">
        <title>New insights from the biogas microbiome by comprehensive genome-resolved metagenomics of nearly 1600 species originating from multiple anaerobic digesters.</title>
        <authorList>
            <person name="Campanaro S."/>
            <person name="Treu L."/>
            <person name="Rodriguez-R L.M."/>
            <person name="Kovalovszki A."/>
            <person name="Ziels R.M."/>
            <person name="Maus I."/>
            <person name="Zhu X."/>
            <person name="Kougias P.G."/>
            <person name="Basile A."/>
            <person name="Luo G."/>
            <person name="Schluter A."/>
            <person name="Konstantinidis K.T."/>
            <person name="Angelidaki I."/>
        </authorList>
    </citation>
    <scope>NUCLEOTIDE SEQUENCE [LARGE SCALE GENOMIC DNA]</scope>
    <source>
        <strain evidence="2">AS06rmzACSIP_65</strain>
    </source>
</reference>